<keyword evidence="2" id="KW-0040">ANK repeat</keyword>
<evidence type="ECO:0000313" key="3">
    <source>
        <dbReference type="EMBL" id="CEM19342.1"/>
    </source>
</evidence>
<proteinExistence type="predicted"/>
<dbReference type="PANTHER" id="PTHR24189">
    <property type="entry name" value="MYOTROPHIN"/>
    <property type="match status" value="1"/>
</dbReference>
<dbReference type="InterPro" id="IPR050745">
    <property type="entry name" value="Multifunctional_regulatory"/>
</dbReference>
<gene>
    <name evidence="3" type="ORF">Cvel_19027</name>
</gene>
<evidence type="ECO:0000256" key="2">
    <source>
        <dbReference type="ARBA" id="ARBA00023043"/>
    </source>
</evidence>
<accession>A0A0G4FX20</accession>
<dbReference type="SMART" id="SM00248">
    <property type="entry name" value="ANK"/>
    <property type="match status" value="11"/>
</dbReference>
<dbReference type="SUPFAM" id="SSF48403">
    <property type="entry name" value="Ankyrin repeat"/>
    <property type="match status" value="2"/>
</dbReference>
<sequence length="1126" mass="123519">MIKHGRVHPDAWCQLQEEETEEGGSRTVVRPLSTVLIDSEKYDLAETLLEAGARMDLCAWSWGENFSMTRAGFSPLHALVRRLGRPGPGRPWRQHTEEKRRKGLLLLGRMAQAAKDSGCLDWTMRSTSEGEVYEEWEKGALGDAVRESDALTSACYFRDAEVVKALLEAEVLSGGGGRGELLFMLFPRSVAGGRIPYRGVAFGSDSRCAATLEHLTDFMREGEVNRVNKEGHTALSLACSFNWVKSAEVLLRKGAVPNRQVLRDRTSPCGVRDLRRSRSPLFEALQWGPDSEEIVSLLLRWKADPNDFIVFPDFCQKYESVKEILNVRWPYGSLLAYSMLQVVLKRVQEIDFLNMSDKSAASTRGIAARLATLLIQNGARCESSLLPSLLPIRQSTDSPLLLACLTRNSGLVRLMCSKGEGCGVDPNTHASLGGHFHHPVMFALERSQPGEDFEEEIMGFGEQWVEGLSLLQTLSEAGADLQLVRRDGHNLLSLACRVGAGVRVLEFLLEEGVVVGGGTGEKGERRVPLVEAADWPLEAAVSLLLKRGADPNEVGLLRDADGREALKSPLQAVMDQECPYFLALPGLTKAVASVAELLIDRGARCVAPAPPPDPLPLAAAASCAGAPHVSPSSSYPLSEVSPLLKACQLGGPGLVTLLCERGGANPRAKGKYRDFVENKPVYPVMFVLEFSMPEPRNWETDWRRAIPLLQALESAGADLHVVREDGHNLLSLGCMGGAHLKMLEFLLEKGVAVRGGTGENGERRVPLVEAADWPLKKTVSLLLKRGADPNEVGLLRDADGREALKSPLQAVMDAWQKAQAPRSNKENPLLESMRWRVEFLLDQGARVLPPSSTALSLPTAAKEGTNQAPSVSLSIELASPRVSVLLKACQTGDSLLVEVLCERGGAVPKEDEERAAVISIHLADRTNASEPGEPNEVRILQQWRLAEALLEDGARVGVLSTYGHWLTVRWDPPRFGSGSWLADLIGLPEARGPLLVQVIRAIPLREAQETKKGASPLMVAISNRWEEGTLALIEKGVELSRRQGLNRSDCPWCVLTERERTLGLLQSPLKAALDDGMLNEEWGLARLLVERGARLSDKETRVFNEWKKQGNITWLRLPEDLHRIFD</sequence>
<dbReference type="InterPro" id="IPR002110">
    <property type="entry name" value="Ankyrin_rpt"/>
</dbReference>
<dbReference type="VEuPathDB" id="CryptoDB:Cvel_19027"/>
<dbReference type="PhylomeDB" id="A0A0G4FX20"/>
<keyword evidence="1" id="KW-0677">Repeat</keyword>
<name>A0A0G4FX20_9ALVE</name>
<dbReference type="InterPro" id="IPR036770">
    <property type="entry name" value="Ankyrin_rpt-contain_sf"/>
</dbReference>
<dbReference type="AlphaFoldDB" id="A0A0G4FX20"/>
<dbReference type="PANTHER" id="PTHR24189:SF50">
    <property type="entry name" value="ANKYRIN REPEAT AND SOCS BOX PROTEIN 2"/>
    <property type="match status" value="1"/>
</dbReference>
<dbReference type="EMBL" id="CDMZ01000675">
    <property type="protein sequence ID" value="CEM19342.1"/>
    <property type="molecule type" value="Genomic_DNA"/>
</dbReference>
<evidence type="ECO:0000256" key="1">
    <source>
        <dbReference type="ARBA" id="ARBA00022737"/>
    </source>
</evidence>
<organism evidence="3">
    <name type="scientific">Chromera velia CCMP2878</name>
    <dbReference type="NCBI Taxonomy" id="1169474"/>
    <lineage>
        <taxon>Eukaryota</taxon>
        <taxon>Sar</taxon>
        <taxon>Alveolata</taxon>
        <taxon>Colpodellida</taxon>
        <taxon>Chromeraceae</taxon>
        <taxon>Chromera</taxon>
    </lineage>
</organism>
<dbReference type="Gene3D" id="1.25.40.20">
    <property type="entry name" value="Ankyrin repeat-containing domain"/>
    <property type="match status" value="3"/>
</dbReference>
<reference evidence="3" key="1">
    <citation type="submission" date="2014-11" db="EMBL/GenBank/DDBJ databases">
        <authorList>
            <person name="Otto D Thomas"/>
            <person name="Naeem Raeece"/>
        </authorList>
    </citation>
    <scope>NUCLEOTIDE SEQUENCE</scope>
</reference>
<protein>
    <submittedName>
        <fullName evidence="3">Uncharacterized protein</fullName>
    </submittedName>
</protein>